<evidence type="ECO:0000256" key="3">
    <source>
        <dbReference type="ARBA" id="ARBA00022833"/>
    </source>
</evidence>
<dbReference type="InterPro" id="IPR001841">
    <property type="entry name" value="Znf_RING"/>
</dbReference>
<feature type="coiled-coil region" evidence="5">
    <location>
        <begin position="93"/>
        <end position="127"/>
    </location>
</feature>
<name>A0AAV0C7H1_9ASTE</name>
<evidence type="ECO:0000313" key="7">
    <source>
        <dbReference type="EMBL" id="CAH9067960.1"/>
    </source>
</evidence>
<dbReference type="GO" id="GO:0004842">
    <property type="term" value="F:ubiquitin-protein transferase activity"/>
    <property type="evidence" value="ECO:0007669"/>
    <property type="project" value="TreeGrafter"/>
</dbReference>
<keyword evidence="8" id="KW-1185">Reference proteome</keyword>
<comment type="caution">
    <text evidence="7">The sequence shown here is derived from an EMBL/GenBank/DDBJ whole genome shotgun (WGS) entry which is preliminary data.</text>
</comment>
<sequence>MAVQTWFYSQDPFMASTKDGAFSSQGLLQQIPESRSSNPFPPPFSSHLEKQSLEMDLFLQFENQKLREMVVEEQRRQQRALLRCYEAKAAALMRQKDLEIAMAKNKNRELQDLLIGAEVEAKVWERKAAENEAIATELNNRLKQVIMAERESEQSFCGGGGGGVSTSAVSEGMGCKMCQSRRVMSVVFLPCRHLCCCKSCDVFLELCPVCAALKEDSLEVFLA</sequence>
<dbReference type="Gene3D" id="3.30.40.10">
    <property type="entry name" value="Zinc/RING finger domain, C3HC4 (zinc finger)"/>
    <property type="match status" value="1"/>
</dbReference>
<dbReference type="EMBL" id="CAMAPF010000014">
    <property type="protein sequence ID" value="CAH9067960.1"/>
    <property type="molecule type" value="Genomic_DNA"/>
</dbReference>
<reference evidence="7" key="1">
    <citation type="submission" date="2022-07" db="EMBL/GenBank/DDBJ databases">
        <authorList>
            <person name="Macas J."/>
            <person name="Novak P."/>
            <person name="Neumann P."/>
        </authorList>
    </citation>
    <scope>NUCLEOTIDE SEQUENCE</scope>
</reference>
<dbReference type="InterPro" id="IPR013083">
    <property type="entry name" value="Znf_RING/FYVE/PHD"/>
</dbReference>
<organism evidence="7 8">
    <name type="scientific">Cuscuta epithymum</name>
    <dbReference type="NCBI Taxonomy" id="186058"/>
    <lineage>
        <taxon>Eukaryota</taxon>
        <taxon>Viridiplantae</taxon>
        <taxon>Streptophyta</taxon>
        <taxon>Embryophyta</taxon>
        <taxon>Tracheophyta</taxon>
        <taxon>Spermatophyta</taxon>
        <taxon>Magnoliopsida</taxon>
        <taxon>eudicotyledons</taxon>
        <taxon>Gunneridae</taxon>
        <taxon>Pentapetalae</taxon>
        <taxon>asterids</taxon>
        <taxon>lamiids</taxon>
        <taxon>Solanales</taxon>
        <taxon>Convolvulaceae</taxon>
        <taxon>Cuscuteae</taxon>
        <taxon>Cuscuta</taxon>
        <taxon>Cuscuta subgen. Cuscuta</taxon>
    </lineage>
</organism>
<accession>A0AAV0C7H1</accession>
<protein>
    <recommendedName>
        <fullName evidence="6">RING-type domain-containing protein</fullName>
    </recommendedName>
</protein>
<evidence type="ECO:0000256" key="1">
    <source>
        <dbReference type="ARBA" id="ARBA00022723"/>
    </source>
</evidence>
<evidence type="ECO:0000256" key="4">
    <source>
        <dbReference type="PROSITE-ProRule" id="PRU00175"/>
    </source>
</evidence>
<evidence type="ECO:0000256" key="5">
    <source>
        <dbReference type="SAM" id="Coils"/>
    </source>
</evidence>
<dbReference type="PANTHER" id="PTHR42647:SF71">
    <property type="entry name" value="E3 UBIQUITIN-PROTEIN LIGASE BOI"/>
    <property type="match status" value="1"/>
</dbReference>
<dbReference type="PIRSF" id="PIRSF036836">
    <property type="entry name" value="RNase_bind_SBP1"/>
    <property type="match status" value="1"/>
</dbReference>
<keyword evidence="2 4" id="KW-0863">Zinc-finger</keyword>
<keyword evidence="5" id="KW-0175">Coiled coil</keyword>
<proteinExistence type="predicted"/>
<gene>
    <name evidence="7" type="ORF">CEPIT_LOCUS2680</name>
</gene>
<dbReference type="Pfam" id="PF13920">
    <property type="entry name" value="zf-C3HC4_3"/>
    <property type="match status" value="1"/>
</dbReference>
<dbReference type="Proteomes" id="UP001152523">
    <property type="component" value="Unassembled WGS sequence"/>
</dbReference>
<feature type="domain" description="RING-type" evidence="6">
    <location>
        <begin position="175"/>
        <end position="210"/>
    </location>
</feature>
<evidence type="ECO:0000313" key="8">
    <source>
        <dbReference type="Proteomes" id="UP001152523"/>
    </source>
</evidence>
<keyword evidence="1" id="KW-0479">Metal-binding</keyword>
<dbReference type="PANTHER" id="PTHR42647">
    <property type="entry name" value="SBP (S-RIBONUCLEASE BINDING PROTEIN) FAMILY PROTEIN"/>
    <property type="match status" value="1"/>
</dbReference>
<keyword evidence="3" id="KW-0862">Zinc</keyword>
<dbReference type="SUPFAM" id="SSF57850">
    <property type="entry name" value="RING/U-box"/>
    <property type="match status" value="1"/>
</dbReference>
<dbReference type="GO" id="GO:0008270">
    <property type="term" value="F:zinc ion binding"/>
    <property type="evidence" value="ECO:0007669"/>
    <property type="project" value="UniProtKB-KW"/>
</dbReference>
<dbReference type="PROSITE" id="PS50089">
    <property type="entry name" value="ZF_RING_2"/>
    <property type="match status" value="1"/>
</dbReference>
<evidence type="ECO:0000259" key="6">
    <source>
        <dbReference type="PROSITE" id="PS50089"/>
    </source>
</evidence>
<evidence type="ECO:0000256" key="2">
    <source>
        <dbReference type="ARBA" id="ARBA00022771"/>
    </source>
</evidence>
<dbReference type="AlphaFoldDB" id="A0AAV0C7H1"/>